<keyword evidence="10" id="KW-0443">Lipid metabolism</keyword>
<dbReference type="PROSITE" id="PS50968">
    <property type="entry name" value="BIOTINYL_LIPOYL"/>
    <property type="match status" value="1"/>
</dbReference>
<dbReference type="FunFam" id="3.30.1490.20:FF:000018">
    <property type="entry name" value="Biotin carboxylase"/>
    <property type="match status" value="1"/>
</dbReference>
<dbReference type="SUPFAM" id="SSF51230">
    <property type="entry name" value="Single hybrid motif"/>
    <property type="match status" value="1"/>
</dbReference>
<sequence length="656" mass="71012">MRRSRQPGLRLLEADKRALHARFADEAVCIGPAAAAQSYLRTEAILEAVRKTGAQAVHPGYGFLSENAMFAKALEANGTVFIGPPVGAIEAMGDKVESKILAKSAGVNTIPGWAGVVADEQQALKLAQEIGFPVMIKASAGGGGKGMRIAWNEEEVLENFQISSQEAVSSFGDGRMLLEKYIEEPRHIEIQVLGDQHGNTVYLPERECSIQRRNQKVIEEAPSTFLDAATRQAMGEQAVALCKAVGYYSAGTLEFLVDKHRQFYFLEMNTRLQVEHPVTEYITQLDLVEQMLNVAAGRKLPFTQDQVRQIHGWAMESRVYAEDPARGFLPSIGRLNRYVEPSGANVRVDSGIQEGSEISIHYDPLISKLVTHGSDRQSAIDTMCSALDRYVIRGVTHNIPLLRSVMAHPDFQAGNINTNFLPQHFPEKDSAAPLKLPLTPAQQQQLLALAAYFHTRRSAQLGAPAARAEQALVLTLDGVQHPVVVRHASQQMVGLEASTSGALEVQLADRLLQVVPPAATAAGGQEYVAQLVQAHVDGSLLDCQILERRPRGLLLQFCGAHREVLIDTPAAAALAQHMPTKTVADTSKVIASPMPGSLVSVAVAAGDTVAEGDEVAVVEAMKMRNVLRAERAGRIKSVEAQAGAVLAADQIIIHFE</sequence>
<dbReference type="PANTHER" id="PTHR18866:SF33">
    <property type="entry name" value="METHYLCROTONOYL-COA CARBOXYLASE SUBUNIT ALPHA, MITOCHONDRIAL-RELATED"/>
    <property type="match status" value="1"/>
</dbReference>
<keyword evidence="5" id="KW-0479">Metal-binding</keyword>
<feature type="domain" description="Biotin carboxylation" evidence="18">
    <location>
        <begin position="1"/>
        <end position="426"/>
    </location>
</feature>
<evidence type="ECO:0000259" key="16">
    <source>
        <dbReference type="PROSITE" id="PS50968"/>
    </source>
</evidence>
<evidence type="ECO:0000259" key="18">
    <source>
        <dbReference type="PROSITE" id="PS50979"/>
    </source>
</evidence>
<dbReference type="PANTHER" id="PTHR18866">
    <property type="entry name" value="CARBOXYLASE:PYRUVATE/ACETYL-COA/PROPIONYL-COA CARBOXYLASE"/>
    <property type="match status" value="1"/>
</dbReference>
<dbReference type="Pfam" id="PF00289">
    <property type="entry name" value="Biotin_carb_N"/>
    <property type="match status" value="1"/>
</dbReference>
<evidence type="ECO:0000256" key="6">
    <source>
        <dbReference type="ARBA" id="ARBA00022741"/>
    </source>
</evidence>
<evidence type="ECO:0000256" key="13">
    <source>
        <dbReference type="ARBA" id="ARBA00048600"/>
    </source>
</evidence>
<dbReference type="Pfam" id="PF00364">
    <property type="entry name" value="Biotin_lipoyl"/>
    <property type="match status" value="1"/>
</dbReference>
<feature type="domain" description="ATP-grasp" evidence="17">
    <location>
        <begin position="99"/>
        <end position="296"/>
    </location>
</feature>
<dbReference type="InterPro" id="IPR011761">
    <property type="entry name" value="ATP-grasp"/>
</dbReference>
<dbReference type="AlphaFoldDB" id="A0AAW1PHE9"/>
<dbReference type="SUPFAM" id="SSF56059">
    <property type="entry name" value="Glutathione synthetase ATP-binding domain-like"/>
    <property type="match status" value="1"/>
</dbReference>
<protein>
    <recommendedName>
        <fullName evidence="21">Propionyl-CoA carboxylase alpha chain, mitochondrial</fullName>
    </recommendedName>
</protein>
<evidence type="ECO:0000256" key="7">
    <source>
        <dbReference type="ARBA" id="ARBA00022840"/>
    </source>
</evidence>
<dbReference type="GO" id="GO:0005524">
    <property type="term" value="F:ATP binding"/>
    <property type="evidence" value="ECO:0007669"/>
    <property type="project" value="UniProtKB-UniRule"/>
</dbReference>
<dbReference type="PROSITE" id="PS00188">
    <property type="entry name" value="BIOTIN"/>
    <property type="match status" value="1"/>
</dbReference>
<dbReference type="Gene3D" id="3.30.700.30">
    <property type="match status" value="1"/>
</dbReference>
<dbReference type="InterPro" id="IPR005479">
    <property type="entry name" value="CPAse_ATP-bd"/>
</dbReference>
<dbReference type="Pfam" id="PF02786">
    <property type="entry name" value="CPSase_L_D2"/>
    <property type="match status" value="1"/>
</dbReference>
<evidence type="ECO:0008006" key="21">
    <source>
        <dbReference type="Google" id="ProtNLM"/>
    </source>
</evidence>
<evidence type="ECO:0000313" key="20">
    <source>
        <dbReference type="Proteomes" id="UP001489004"/>
    </source>
</evidence>
<dbReference type="GO" id="GO:0004075">
    <property type="term" value="F:biotin carboxylase activity"/>
    <property type="evidence" value="ECO:0007669"/>
    <property type="project" value="UniProtKB-EC"/>
</dbReference>
<dbReference type="InterPro" id="IPR011764">
    <property type="entry name" value="Biotin_carboxylation_dom"/>
</dbReference>
<evidence type="ECO:0000256" key="5">
    <source>
        <dbReference type="ARBA" id="ARBA00022723"/>
    </source>
</evidence>
<evidence type="ECO:0000256" key="9">
    <source>
        <dbReference type="ARBA" id="ARBA00022963"/>
    </source>
</evidence>
<comment type="function">
    <text evidence="2">This protein is a component of the acetyl coenzyme A carboxylase complex; first, biotin carboxylase catalyzes the carboxylation of the carrier protein and then the transcarboxylase transfers the carboxyl group to form malonyl-CoA.</text>
</comment>
<evidence type="ECO:0000259" key="17">
    <source>
        <dbReference type="PROSITE" id="PS50975"/>
    </source>
</evidence>
<dbReference type="InterPro" id="IPR050856">
    <property type="entry name" value="Biotin_carboxylase_complex"/>
</dbReference>
<keyword evidence="9" id="KW-0442">Lipid degradation</keyword>
<dbReference type="Gene3D" id="3.30.470.20">
    <property type="entry name" value="ATP-grasp fold, B domain"/>
    <property type="match status" value="1"/>
</dbReference>
<evidence type="ECO:0000256" key="2">
    <source>
        <dbReference type="ARBA" id="ARBA00003761"/>
    </source>
</evidence>
<evidence type="ECO:0000256" key="14">
    <source>
        <dbReference type="ARBA" id="ARBA00049495"/>
    </source>
</evidence>
<comment type="pathway">
    <text evidence="3">Metabolic intermediate metabolism; propanoyl-CoA degradation; succinyl-CoA from propanoyl-CoA: step 1/3.</text>
</comment>
<accession>A0AAW1PHE9</accession>
<name>A0AAW1PHE9_9CHLO</name>
<dbReference type="CDD" id="cd06850">
    <property type="entry name" value="biotinyl_domain"/>
    <property type="match status" value="1"/>
</dbReference>
<dbReference type="GO" id="GO:0016042">
    <property type="term" value="P:lipid catabolic process"/>
    <property type="evidence" value="ECO:0007669"/>
    <property type="project" value="UniProtKB-KW"/>
</dbReference>
<feature type="domain" description="Lipoyl-binding" evidence="16">
    <location>
        <begin position="580"/>
        <end position="656"/>
    </location>
</feature>
<evidence type="ECO:0000313" key="19">
    <source>
        <dbReference type="EMBL" id="KAK9808836.1"/>
    </source>
</evidence>
<keyword evidence="20" id="KW-1185">Reference proteome</keyword>
<dbReference type="InterPro" id="IPR011054">
    <property type="entry name" value="Rudment_hybrid_motif"/>
</dbReference>
<evidence type="ECO:0000256" key="3">
    <source>
        <dbReference type="ARBA" id="ARBA00005060"/>
    </source>
</evidence>
<evidence type="ECO:0000256" key="10">
    <source>
        <dbReference type="ARBA" id="ARBA00023098"/>
    </source>
</evidence>
<dbReference type="InterPro" id="IPR001882">
    <property type="entry name" value="Biotin_BS"/>
</dbReference>
<evidence type="ECO:0000256" key="1">
    <source>
        <dbReference type="ARBA" id="ARBA00001953"/>
    </source>
</evidence>
<dbReference type="GO" id="GO:0046872">
    <property type="term" value="F:metal ion binding"/>
    <property type="evidence" value="ECO:0007669"/>
    <property type="project" value="UniProtKB-KW"/>
</dbReference>
<keyword evidence="8" id="KW-0460">Magnesium</keyword>
<dbReference type="PROSITE" id="PS00867">
    <property type="entry name" value="CPSASE_2"/>
    <property type="match status" value="1"/>
</dbReference>
<dbReference type="SUPFAM" id="SSF52440">
    <property type="entry name" value="PreATP-grasp domain"/>
    <property type="match status" value="1"/>
</dbReference>
<dbReference type="SMART" id="SM00878">
    <property type="entry name" value="Biotin_carb_C"/>
    <property type="match status" value="1"/>
</dbReference>
<dbReference type="InterPro" id="IPR005481">
    <property type="entry name" value="BC-like_N"/>
</dbReference>
<dbReference type="EMBL" id="JALJOR010000011">
    <property type="protein sequence ID" value="KAK9808836.1"/>
    <property type="molecule type" value="Genomic_DNA"/>
</dbReference>
<dbReference type="InterPro" id="IPR000089">
    <property type="entry name" value="Biotin_lipoyl"/>
</dbReference>
<reference evidence="19 20" key="1">
    <citation type="journal article" date="2024" name="Nat. Commun.">
        <title>Phylogenomics reveals the evolutionary origins of lichenization in chlorophyte algae.</title>
        <authorList>
            <person name="Puginier C."/>
            <person name="Libourel C."/>
            <person name="Otte J."/>
            <person name="Skaloud P."/>
            <person name="Haon M."/>
            <person name="Grisel S."/>
            <person name="Petersen M."/>
            <person name="Berrin J.G."/>
            <person name="Delaux P.M."/>
            <person name="Dal Grande F."/>
            <person name="Keller J."/>
        </authorList>
    </citation>
    <scope>NUCLEOTIDE SEQUENCE [LARGE SCALE GENOMIC DNA]</scope>
    <source>
        <strain evidence="19 20">SAG 2043</strain>
    </source>
</reference>
<dbReference type="FunFam" id="3.30.470.20:FF:000028">
    <property type="entry name" value="Methylcrotonoyl-CoA carboxylase subunit alpha, mitochondrial"/>
    <property type="match status" value="1"/>
</dbReference>
<evidence type="ECO:0000256" key="11">
    <source>
        <dbReference type="ARBA" id="ARBA00023211"/>
    </source>
</evidence>
<keyword evidence="12" id="KW-0092">Biotin</keyword>
<dbReference type="Gene3D" id="2.40.50.100">
    <property type="match status" value="1"/>
</dbReference>
<dbReference type="InterPro" id="IPR005482">
    <property type="entry name" value="Biotin_COase_C"/>
</dbReference>
<keyword evidence="4" id="KW-0436">Ligase</keyword>
<gene>
    <name evidence="19" type="ORF">WJX72_004705</name>
</gene>
<dbReference type="SUPFAM" id="SSF51246">
    <property type="entry name" value="Rudiment single hybrid motif"/>
    <property type="match status" value="1"/>
</dbReference>
<keyword evidence="6 15" id="KW-0547">Nucleotide-binding</keyword>
<dbReference type="GO" id="GO:0004658">
    <property type="term" value="F:propionyl-CoA carboxylase activity"/>
    <property type="evidence" value="ECO:0007669"/>
    <property type="project" value="UniProtKB-EC"/>
</dbReference>
<dbReference type="Pfam" id="PF18140">
    <property type="entry name" value="PCC_BT"/>
    <property type="match status" value="1"/>
</dbReference>
<organism evidence="19 20">
    <name type="scientific">[Myrmecia] bisecta</name>
    <dbReference type="NCBI Taxonomy" id="41462"/>
    <lineage>
        <taxon>Eukaryota</taxon>
        <taxon>Viridiplantae</taxon>
        <taxon>Chlorophyta</taxon>
        <taxon>core chlorophytes</taxon>
        <taxon>Trebouxiophyceae</taxon>
        <taxon>Trebouxiales</taxon>
        <taxon>Trebouxiaceae</taxon>
        <taxon>Myrmecia</taxon>
    </lineage>
</organism>
<dbReference type="Proteomes" id="UP001489004">
    <property type="component" value="Unassembled WGS sequence"/>
</dbReference>
<comment type="catalytic activity">
    <reaction evidence="14">
        <text>propanoyl-CoA + hydrogencarbonate + ATP = (S)-methylmalonyl-CoA + ADP + phosphate + H(+)</text>
        <dbReference type="Rhea" id="RHEA:23720"/>
        <dbReference type="ChEBI" id="CHEBI:15378"/>
        <dbReference type="ChEBI" id="CHEBI:17544"/>
        <dbReference type="ChEBI" id="CHEBI:30616"/>
        <dbReference type="ChEBI" id="CHEBI:43474"/>
        <dbReference type="ChEBI" id="CHEBI:57327"/>
        <dbReference type="ChEBI" id="CHEBI:57392"/>
        <dbReference type="ChEBI" id="CHEBI:456216"/>
        <dbReference type="EC" id="6.4.1.3"/>
    </reaction>
    <physiologicalReaction direction="left-to-right" evidence="14">
        <dbReference type="Rhea" id="RHEA:23721"/>
    </physiologicalReaction>
</comment>
<proteinExistence type="predicted"/>
<dbReference type="PROSITE" id="PS50975">
    <property type="entry name" value="ATP_GRASP"/>
    <property type="match status" value="1"/>
</dbReference>
<dbReference type="InterPro" id="IPR016185">
    <property type="entry name" value="PreATP-grasp_dom_sf"/>
</dbReference>
<dbReference type="GO" id="GO:0005739">
    <property type="term" value="C:mitochondrion"/>
    <property type="evidence" value="ECO:0007669"/>
    <property type="project" value="TreeGrafter"/>
</dbReference>
<keyword evidence="11" id="KW-0464">Manganese</keyword>
<dbReference type="PROSITE" id="PS50979">
    <property type="entry name" value="BC"/>
    <property type="match status" value="1"/>
</dbReference>
<dbReference type="PROSITE" id="PS00866">
    <property type="entry name" value="CPSASE_1"/>
    <property type="match status" value="1"/>
</dbReference>
<dbReference type="Pfam" id="PF02785">
    <property type="entry name" value="Biotin_carb_C"/>
    <property type="match status" value="1"/>
</dbReference>
<comment type="catalytic activity">
    <reaction evidence="13">
        <text>N(6)-biotinyl-L-lysyl-[protein] + hydrogencarbonate + ATP = N(6)-carboxybiotinyl-L-lysyl-[protein] + ADP + phosphate + H(+)</text>
        <dbReference type="Rhea" id="RHEA:13501"/>
        <dbReference type="Rhea" id="RHEA-COMP:10505"/>
        <dbReference type="Rhea" id="RHEA-COMP:10506"/>
        <dbReference type="ChEBI" id="CHEBI:15378"/>
        <dbReference type="ChEBI" id="CHEBI:17544"/>
        <dbReference type="ChEBI" id="CHEBI:30616"/>
        <dbReference type="ChEBI" id="CHEBI:43474"/>
        <dbReference type="ChEBI" id="CHEBI:83144"/>
        <dbReference type="ChEBI" id="CHEBI:83145"/>
        <dbReference type="ChEBI" id="CHEBI:456216"/>
        <dbReference type="EC" id="6.3.4.14"/>
    </reaction>
</comment>
<dbReference type="InterPro" id="IPR011053">
    <property type="entry name" value="Single_hybrid_motif"/>
</dbReference>
<evidence type="ECO:0000256" key="15">
    <source>
        <dbReference type="PROSITE-ProRule" id="PRU00409"/>
    </source>
</evidence>
<dbReference type="InterPro" id="IPR041265">
    <property type="entry name" value="PCC_BT"/>
</dbReference>
<evidence type="ECO:0000256" key="4">
    <source>
        <dbReference type="ARBA" id="ARBA00022598"/>
    </source>
</evidence>
<comment type="cofactor">
    <cofactor evidence="1">
        <name>biotin</name>
        <dbReference type="ChEBI" id="CHEBI:57586"/>
    </cofactor>
</comment>
<evidence type="ECO:0000256" key="8">
    <source>
        <dbReference type="ARBA" id="ARBA00022842"/>
    </source>
</evidence>
<comment type="caution">
    <text evidence="19">The sequence shown here is derived from an EMBL/GenBank/DDBJ whole genome shotgun (WGS) entry which is preliminary data.</text>
</comment>
<evidence type="ECO:0000256" key="12">
    <source>
        <dbReference type="ARBA" id="ARBA00023267"/>
    </source>
</evidence>
<keyword evidence="7 15" id="KW-0067">ATP-binding</keyword>